<name>A0A853G9L0_9BURK</name>
<dbReference type="InterPro" id="IPR050483">
    <property type="entry name" value="CoA-transferase_III_domain"/>
</dbReference>
<dbReference type="AlphaFoldDB" id="A0A853G9L0"/>
<evidence type="ECO:0000256" key="1">
    <source>
        <dbReference type="ARBA" id="ARBA00022679"/>
    </source>
</evidence>
<keyword evidence="1 2" id="KW-0808">Transferase</keyword>
<dbReference type="InterPro" id="IPR003673">
    <property type="entry name" value="CoA-Trfase_fam_III"/>
</dbReference>
<dbReference type="PANTHER" id="PTHR48207:SF3">
    <property type="entry name" value="SUCCINATE--HYDROXYMETHYLGLUTARATE COA-TRANSFERASE"/>
    <property type="match status" value="1"/>
</dbReference>
<dbReference type="SUPFAM" id="SSF89796">
    <property type="entry name" value="CoA-transferase family III (CaiB/BaiF)"/>
    <property type="match status" value="1"/>
</dbReference>
<organism evidence="2 3">
    <name type="scientific">Parapusillimonas granuli</name>
    <dbReference type="NCBI Taxonomy" id="380911"/>
    <lineage>
        <taxon>Bacteria</taxon>
        <taxon>Pseudomonadati</taxon>
        <taxon>Pseudomonadota</taxon>
        <taxon>Betaproteobacteria</taxon>
        <taxon>Burkholderiales</taxon>
        <taxon>Alcaligenaceae</taxon>
        <taxon>Parapusillimonas</taxon>
    </lineage>
</organism>
<accession>A0A853G9L0</accession>
<protein>
    <submittedName>
        <fullName evidence="2">CoA transferase</fullName>
    </submittedName>
</protein>
<reference evidence="2 3" key="1">
    <citation type="submission" date="2020-07" db="EMBL/GenBank/DDBJ databases">
        <title>Taxonomic revisions and descriptions of new bacterial species based on genomic comparisons in the high-G+C-content subgroup of the family Alcaligenaceae.</title>
        <authorList>
            <person name="Szabo A."/>
            <person name="Felfoldi T."/>
        </authorList>
    </citation>
    <scope>NUCLEOTIDE SEQUENCE [LARGE SCALE GENOMIC DNA]</scope>
    <source>
        <strain evidence="2 3">LMG 24012</strain>
    </source>
</reference>
<comment type="caution">
    <text evidence="2">The sequence shown here is derived from an EMBL/GenBank/DDBJ whole genome shotgun (WGS) entry which is preliminary data.</text>
</comment>
<gene>
    <name evidence="2" type="ORF">H0A72_19060</name>
</gene>
<dbReference type="EMBL" id="JACCEM010000011">
    <property type="protein sequence ID" value="NYT51416.1"/>
    <property type="molecule type" value="Genomic_DNA"/>
</dbReference>
<dbReference type="PANTHER" id="PTHR48207">
    <property type="entry name" value="SUCCINATE--HYDROXYMETHYLGLUTARATE COA-TRANSFERASE"/>
    <property type="match status" value="1"/>
</dbReference>
<dbReference type="Gene3D" id="3.40.50.10540">
    <property type="entry name" value="Crotonobetainyl-coa:carnitine coa-transferase, domain 1"/>
    <property type="match status" value="1"/>
</dbReference>
<dbReference type="InterPro" id="IPR023606">
    <property type="entry name" value="CoA-Trfase_III_dom_1_sf"/>
</dbReference>
<evidence type="ECO:0000313" key="3">
    <source>
        <dbReference type="Proteomes" id="UP000559809"/>
    </source>
</evidence>
<dbReference type="InterPro" id="IPR044855">
    <property type="entry name" value="CoA-Trfase_III_dom3_sf"/>
</dbReference>
<sequence length="416" mass="44547">MQNAPLSGRRVIELGTMLAAPFASHILSQLGAEVIKVEPPRGDPTRSLVRGGPSGTFIAYSHGKKSVCIDLGTPEGGAAFRKLLATADVLVHNLAPKAARKLGVTPQACKNANPALIYCHIRGYGPGPQEDDLASNPVAEASSGVMEGNRIDGRPSRLGPSYHDQFAGAYAVIGILSSLLQKHQGRESGPIEIGLYETGLHVAARDLVGVQLKTQLLGRPEREPHGEFSMPGYGAYQTADGRWLYLLMLTDAHWSKFCRALQLPQADDETLATLRMRKKARQQVEDIVKQAVGALSFEEAAQRLKAADVGFTEVLPLERVLEPAQARQPGKLRSVALRGLEFDVPEFPSLNADKNGLHTLPPPELGEHTLEILQAAGVPPEQCSAMMQAGAIAGPQPGRHAWAPLREKTGAGLKAP</sequence>
<dbReference type="RefSeq" id="WP_180158087.1">
    <property type="nucleotide sequence ID" value="NZ_JACCEM010000011.1"/>
</dbReference>
<evidence type="ECO:0000313" key="2">
    <source>
        <dbReference type="EMBL" id="NYT51416.1"/>
    </source>
</evidence>
<dbReference type="Proteomes" id="UP000559809">
    <property type="component" value="Unassembled WGS sequence"/>
</dbReference>
<dbReference type="Gene3D" id="3.30.1540.10">
    <property type="entry name" value="formyl-coa transferase, domain 3"/>
    <property type="match status" value="1"/>
</dbReference>
<dbReference type="Pfam" id="PF02515">
    <property type="entry name" value="CoA_transf_3"/>
    <property type="match status" value="1"/>
</dbReference>
<keyword evidence="3" id="KW-1185">Reference proteome</keyword>
<proteinExistence type="predicted"/>
<dbReference type="GO" id="GO:0008410">
    <property type="term" value="F:CoA-transferase activity"/>
    <property type="evidence" value="ECO:0007669"/>
    <property type="project" value="TreeGrafter"/>
</dbReference>